<name>A0AA38LNJ8_TAXCH</name>
<dbReference type="AlphaFoldDB" id="A0AA38LNJ8"/>
<dbReference type="InterPro" id="IPR036398">
    <property type="entry name" value="CA_dom_sf"/>
</dbReference>
<dbReference type="Gene3D" id="3.10.200.10">
    <property type="entry name" value="Alpha carbonic anhydrase"/>
    <property type="match status" value="1"/>
</dbReference>
<feature type="non-terminal residue" evidence="1">
    <location>
        <position position="1"/>
    </location>
</feature>
<sequence length="77" mass="8684">DEREFTYEEGHEKGPEHWGELHQNWSACREGPKTSLPLISSANVSEYTLISADCGEFYHPTNATLLNRGHDIMVGSH</sequence>
<dbReference type="EMBL" id="JAHRHJ020000001">
    <property type="protein sequence ID" value="KAH9328835.1"/>
    <property type="molecule type" value="Genomic_DNA"/>
</dbReference>
<dbReference type="SUPFAM" id="SSF51069">
    <property type="entry name" value="Carbonic anhydrase"/>
    <property type="match status" value="1"/>
</dbReference>
<organism evidence="1 2">
    <name type="scientific">Taxus chinensis</name>
    <name type="common">Chinese yew</name>
    <name type="synonym">Taxus wallichiana var. chinensis</name>
    <dbReference type="NCBI Taxonomy" id="29808"/>
    <lineage>
        <taxon>Eukaryota</taxon>
        <taxon>Viridiplantae</taxon>
        <taxon>Streptophyta</taxon>
        <taxon>Embryophyta</taxon>
        <taxon>Tracheophyta</taxon>
        <taxon>Spermatophyta</taxon>
        <taxon>Pinopsida</taxon>
        <taxon>Pinidae</taxon>
        <taxon>Conifers II</taxon>
        <taxon>Cupressales</taxon>
        <taxon>Taxaceae</taxon>
        <taxon>Taxus</taxon>
    </lineage>
</organism>
<dbReference type="Proteomes" id="UP000824469">
    <property type="component" value="Unassembled WGS sequence"/>
</dbReference>
<reference evidence="1 2" key="1">
    <citation type="journal article" date="2021" name="Nat. Plants">
        <title>The Taxus genome provides insights into paclitaxel biosynthesis.</title>
        <authorList>
            <person name="Xiong X."/>
            <person name="Gou J."/>
            <person name="Liao Q."/>
            <person name="Li Y."/>
            <person name="Zhou Q."/>
            <person name="Bi G."/>
            <person name="Li C."/>
            <person name="Du R."/>
            <person name="Wang X."/>
            <person name="Sun T."/>
            <person name="Guo L."/>
            <person name="Liang H."/>
            <person name="Lu P."/>
            <person name="Wu Y."/>
            <person name="Zhang Z."/>
            <person name="Ro D.K."/>
            <person name="Shang Y."/>
            <person name="Huang S."/>
            <person name="Yan J."/>
        </authorList>
    </citation>
    <scope>NUCLEOTIDE SEQUENCE [LARGE SCALE GENOMIC DNA]</scope>
    <source>
        <strain evidence="1">Ta-2019</strain>
    </source>
</reference>
<comment type="caution">
    <text evidence="1">The sequence shown here is derived from an EMBL/GenBank/DDBJ whole genome shotgun (WGS) entry which is preliminary data.</text>
</comment>
<keyword evidence="2" id="KW-1185">Reference proteome</keyword>
<gene>
    <name evidence="1" type="ORF">KI387_000943</name>
</gene>
<evidence type="ECO:0000313" key="1">
    <source>
        <dbReference type="EMBL" id="KAH9328835.1"/>
    </source>
</evidence>
<protein>
    <recommendedName>
        <fullName evidence="3">Carbonic anhydrase</fullName>
    </recommendedName>
</protein>
<proteinExistence type="predicted"/>
<accession>A0AA38LNJ8</accession>
<evidence type="ECO:0008006" key="3">
    <source>
        <dbReference type="Google" id="ProtNLM"/>
    </source>
</evidence>
<evidence type="ECO:0000313" key="2">
    <source>
        <dbReference type="Proteomes" id="UP000824469"/>
    </source>
</evidence>